<evidence type="ECO:0000313" key="3">
    <source>
        <dbReference type="EMBL" id="QIZ75454.1"/>
    </source>
</evidence>
<dbReference type="InterPro" id="IPR057023">
    <property type="entry name" value="PTP-SAK"/>
</dbReference>
<dbReference type="PROSITE" id="PS50056">
    <property type="entry name" value="TYR_PHOSPHATASE_2"/>
    <property type="match status" value="1"/>
</dbReference>
<dbReference type="KEGG" id="fes:HER31_00160"/>
<gene>
    <name evidence="3" type="ORF">HER31_00160</name>
</gene>
<keyword evidence="4" id="KW-1185">Reference proteome</keyword>
<dbReference type="AlphaFoldDB" id="A0A6H1U8V1"/>
<sequence>MDKLFWLVPGQIAGRSGPNKDPWKIAELAETGIDLVVSLNDAVGVDSKELCQYQIEHLHIELPPNIPPKAGDEQHCLAGLTQAWHQLEPVLSSGQTVLIHCRSGKDRTGLLMAYLVMQLEKLPPSEAIAMVKEVRPIALSAEGWLDMAEQVLSQLEPQLGQFSA</sequence>
<reference evidence="3 4" key="1">
    <citation type="submission" date="2020-04" db="EMBL/GenBank/DDBJ databases">
        <title>Ferrimonas sp. S7 isolated from sea water.</title>
        <authorList>
            <person name="Bae S.S."/>
            <person name="Baek K."/>
        </authorList>
    </citation>
    <scope>NUCLEOTIDE SEQUENCE [LARGE SCALE GENOMIC DNA]</scope>
    <source>
        <strain evidence="3 4">S7</strain>
    </source>
</reference>
<protein>
    <submittedName>
        <fullName evidence="3">Protein phosphatase</fullName>
    </submittedName>
</protein>
<accession>A0A6H1U8V1</accession>
<dbReference type="Pfam" id="PF22784">
    <property type="entry name" value="PTP-SAK"/>
    <property type="match status" value="1"/>
</dbReference>
<evidence type="ECO:0000256" key="1">
    <source>
        <dbReference type="ARBA" id="ARBA00022801"/>
    </source>
</evidence>
<dbReference type="InterPro" id="IPR016130">
    <property type="entry name" value="Tyr_Pase_AS"/>
</dbReference>
<organism evidence="3 4">
    <name type="scientific">Ferrimonas lipolytica</name>
    <dbReference type="NCBI Taxonomy" id="2724191"/>
    <lineage>
        <taxon>Bacteria</taxon>
        <taxon>Pseudomonadati</taxon>
        <taxon>Pseudomonadota</taxon>
        <taxon>Gammaproteobacteria</taxon>
        <taxon>Alteromonadales</taxon>
        <taxon>Ferrimonadaceae</taxon>
        <taxon>Ferrimonas</taxon>
    </lineage>
</organism>
<dbReference type="GO" id="GO:0016791">
    <property type="term" value="F:phosphatase activity"/>
    <property type="evidence" value="ECO:0007669"/>
    <property type="project" value="UniProtKB-ARBA"/>
</dbReference>
<name>A0A6H1U8V1_9GAMM</name>
<dbReference type="EMBL" id="CP051180">
    <property type="protein sequence ID" value="QIZ75454.1"/>
    <property type="molecule type" value="Genomic_DNA"/>
</dbReference>
<dbReference type="PROSITE" id="PS00383">
    <property type="entry name" value="TYR_PHOSPHATASE_1"/>
    <property type="match status" value="1"/>
</dbReference>
<feature type="domain" description="Tyrosine specific protein phosphatases" evidence="2">
    <location>
        <begin position="78"/>
        <end position="146"/>
    </location>
</feature>
<evidence type="ECO:0000313" key="4">
    <source>
        <dbReference type="Proteomes" id="UP000501602"/>
    </source>
</evidence>
<dbReference type="SUPFAM" id="SSF52799">
    <property type="entry name" value="(Phosphotyrosine protein) phosphatases II"/>
    <property type="match status" value="1"/>
</dbReference>
<evidence type="ECO:0000259" key="2">
    <source>
        <dbReference type="PROSITE" id="PS50056"/>
    </source>
</evidence>
<keyword evidence="1" id="KW-0378">Hydrolase</keyword>
<dbReference type="RefSeq" id="WP_168658716.1">
    <property type="nucleotide sequence ID" value="NZ_CP051180.1"/>
</dbReference>
<dbReference type="Proteomes" id="UP000501602">
    <property type="component" value="Chromosome"/>
</dbReference>
<proteinExistence type="predicted"/>
<dbReference type="InterPro" id="IPR000387">
    <property type="entry name" value="Tyr_Pase_dom"/>
</dbReference>
<dbReference type="Gene3D" id="3.90.190.10">
    <property type="entry name" value="Protein tyrosine phosphatase superfamily"/>
    <property type="match status" value="1"/>
</dbReference>
<dbReference type="InterPro" id="IPR029021">
    <property type="entry name" value="Prot-tyrosine_phosphatase-like"/>
</dbReference>